<protein>
    <submittedName>
        <fullName evidence="3">Putative GRAM domain-containing protein</fullName>
    </submittedName>
</protein>
<dbReference type="Proteomes" id="UP000238479">
    <property type="component" value="Chromosome 4"/>
</dbReference>
<dbReference type="EMBL" id="PDCK01000042">
    <property type="protein sequence ID" value="PRQ40485.1"/>
    <property type="molecule type" value="Genomic_DNA"/>
</dbReference>
<evidence type="ECO:0000313" key="3">
    <source>
        <dbReference type="EMBL" id="PRQ40485.1"/>
    </source>
</evidence>
<comment type="caution">
    <text evidence="3">The sequence shown here is derived from an EMBL/GenBank/DDBJ whole genome shotgun (WGS) entry which is preliminary data.</text>
</comment>
<dbReference type="SMART" id="SM00568">
    <property type="entry name" value="GRAM"/>
    <property type="match status" value="1"/>
</dbReference>
<dbReference type="Pfam" id="PF02893">
    <property type="entry name" value="GRAM"/>
    <property type="match status" value="1"/>
</dbReference>
<feature type="domain" description="GRAM" evidence="2">
    <location>
        <begin position="88"/>
        <end position="166"/>
    </location>
</feature>
<evidence type="ECO:0000259" key="2">
    <source>
        <dbReference type="SMART" id="SM00568"/>
    </source>
</evidence>
<dbReference type="InterPro" id="IPR004182">
    <property type="entry name" value="GRAM"/>
</dbReference>
<name>A0A2P6R223_ROSCH</name>
<dbReference type="STRING" id="74649.A0A2P6R223"/>
<dbReference type="InterPro" id="IPR037848">
    <property type="entry name" value="GEM-like"/>
</dbReference>
<evidence type="ECO:0000256" key="1">
    <source>
        <dbReference type="ARBA" id="ARBA00009414"/>
    </source>
</evidence>
<dbReference type="PANTHER" id="PTHR31969">
    <property type="entry name" value="GEM-LIKE PROTEIN 2"/>
    <property type="match status" value="1"/>
</dbReference>
<dbReference type="OMA" id="IHINYYL"/>
<dbReference type="Gramene" id="PRQ40485">
    <property type="protein sequence ID" value="PRQ40485"/>
    <property type="gene ID" value="RchiOBHm_Chr4g0436531"/>
</dbReference>
<gene>
    <name evidence="3" type="ORF">RchiOBHm_Chr4g0436531</name>
</gene>
<comment type="similarity">
    <text evidence="1">Belongs to the GEM family.</text>
</comment>
<keyword evidence="4" id="KW-1185">Reference proteome</keyword>
<dbReference type="InterPro" id="IPR011993">
    <property type="entry name" value="PH-like_dom_sf"/>
</dbReference>
<dbReference type="Gene3D" id="2.30.29.30">
    <property type="entry name" value="Pleckstrin-homology domain (PH domain)/Phosphotyrosine-binding domain (PTB)"/>
    <property type="match status" value="1"/>
</dbReference>
<accession>A0A2P6R223</accession>
<proteinExistence type="inferred from homology"/>
<reference evidence="3 4" key="1">
    <citation type="journal article" date="2018" name="Nat. Genet.">
        <title>The Rosa genome provides new insights in the design of modern roses.</title>
        <authorList>
            <person name="Bendahmane M."/>
        </authorList>
    </citation>
    <scope>NUCLEOTIDE SEQUENCE [LARGE SCALE GENOMIC DNA]</scope>
    <source>
        <strain evidence="4">cv. Old Blush</strain>
    </source>
</reference>
<sequence>MSESQQGSSPYVAHYAPVLSPTFSSEGSVKTVWNAFGTWRKSVGEATKKAMDITGNTWQHLTSPSFADAAMGRITRGTKVLAEGGYYRIFRSTLFEIVPEEQLQNSFACYLCTSYSPVMGVLYVSNAKIAYCSDNPILYKAENQTECSYYKVVFPLHQLKAVNSSLSRSNPGEKYIHINYYLN</sequence>
<dbReference type="AlphaFoldDB" id="A0A2P6R223"/>
<organism evidence="3 4">
    <name type="scientific">Rosa chinensis</name>
    <name type="common">China rose</name>
    <dbReference type="NCBI Taxonomy" id="74649"/>
    <lineage>
        <taxon>Eukaryota</taxon>
        <taxon>Viridiplantae</taxon>
        <taxon>Streptophyta</taxon>
        <taxon>Embryophyta</taxon>
        <taxon>Tracheophyta</taxon>
        <taxon>Spermatophyta</taxon>
        <taxon>Magnoliopsida</taxon>
        <taxon>eudicotyledons</taxon>
        <taxon>Gunneridae</taxon>
        <taxon>Pentapetalae</taxon>
        <taxon>rosids</taxon>
        <taxon>fabids</taxon>
        <taxon>Rosales</taxon>
        <taxon>Rosaceae</taxon>
        <taxon>Rosoideae</taxon>
        <taxon>Rosoideae incertae sedis</taxon>
        <taxon>Rosa</taxon>
    </lineage>
</organism>
<evidence type="ECO:0000313" key="4">
    <source>
        <dbReference type="Proteomes" id="UP000238479"/>
    </source>
</evidence>